<dbReference type="RefSeq" id="WP_199869861.1">
    <property type="nucleotide sequence ID" value="NZ_JAAGPU010000013.1"/>
</dbReference>
<dbReference type="EMBL" id="JAAGPU010000013">
    <property type="protein sequence ID" value="NEU04915.1"/>
    <property type="molecule type" value="Genomic_DNA"/>
</dbReference>
<proteinExistence type="predicted"/>
<evidence type="ECO:0000313" key="1">
    <source>
        <dbReference type="EMBL" id="NEU04915.1"/>
    </source>
</evidence>
<comment type="caution">
    <text evidence="1">The sequence shown here is derived from an EMBL/GenBank/DDBJ whole genome shotgun (WGS) entry which is preliminary data.</text>
</comment>
<evidence type="ECO:0000313" key="2">
    <source>
        <dbReference type="Proteomes" id="UP000481872"/>
    </source>
</evidence>
<organism evidence="1 2">
    <name type="scientific">Clostridium senegalense</name>
    <dbReference type="NCBI Taxonomy" id="1465809"/>
    <lineage>
        <taxon>Bacteria</taxon>
        <taxon>Bacillati</taxon>
        <taxon>Bacillota</taxon>
        <taxon>Clostridia</taxon>
        <taxon>Eubacteriales</taxon>
        <taxon>Clostridiaceae</taxon>
        <taxon>Clostridium</taxon>
    </lineage>
</organism>
<accession>A0A6M0H2G6</accession>
<name>A0A6M0H2G6_9CLOT</name>
<keyword evidence="2" id="KW-1185">Reference proteome</keyword>
<reference evidence="1 2" key="1">
    <citation type="submission" date="2020-02" db="EMBL/GenBank/DDBJ databases">
        <title>Genome assembly of a novel Clostridium senegalense strain.</title>
        <authorList>
            <person name="Gupta T.B."/>
            <person name="Jauregui R."/>
            <person name="Maclean P."/>
            <person name="Nawarathana A."/>
            <person name="Brightwell G."/>
        </authorList>
    </citation>
    <scope>NUCLEOTIDE SEQUENCE [LARGE SCALE GENOMIC DNA]</scope>
    <source>
        <strain evidence="1 2">AGRFS4</strain>
    </source>
</reference>
<dbReference type="AlphaFoldDB" id="A0A6M0H2G6"/>
<sequence length="127" mass="14831">MKKKFGIFAIIITVFLCKNTVAIEPMTLKDVVMMQYNEVKYNRTKDTEIVVKTTIDKIEKKDEKIIIKSIEDYNIIRGNFEFECYDIEQIESLKKGDNILIKGTLKKINDGFLGLVIYMEDCKLESF</sequence>
<gene>
    <name evidence="1" type="ORF">G3M99_08620</name>
</gene>
<dbReference type="Proteomes" id="UP000481872">
    <property type="component" value="Unassembled WGS sequence"/>
</dbReference>
<protein>
    <submittedName>
        <fullName evidence="1">Uncharacterized protein</fullName>
    </submittedName>
</protein>